<evidence type="ECO:0000256" key="7">
    <source>
        <dbReference type="ARBA" id="ARBA00023180"/>
    </source>
</evidence>
<dbReference type="Gene3D" id="3.80.10.10">
    <property type="entry name" value="Ribonuclease Inhibitor"/>
    <property type="match status" value="1"/>
</dbReference>
<dbReference type="PANTHER" id="PTHR48061">
    <property type="entry name" value="LEUCINE-RICH REPEAT RECEPTOR PROTEIN KINASE EMS1-LIKE-RELATED"/>
    <property type="match status" value="1"/>
</dbReference>
<keyword evidence="2" id="KW-0812">Transmembrane</keyword>
<evidence type="ECO:0000313" key="8">
    <source>
        <dbReference type="EMBL" id="KAK8548411.1"/>
    </source>
</evidence>
<evidence type="ECO:0000256" key="5">
    <source>
        <dbReference type="ARBA" id="ARBA00023136"/>
    </source>
</evidence>
<keyword evidence="5" id="KW-0472">Membrane</keyword>
<protein>
    <submittedName>
        <fullName evidence="8">Uncharacterized protein</fullName>
    </submittedName>
</protein>
<name>A0ABR2DWR3_9ROSI</name>
<evidence type="ECO:0000256" key="1">
    <source>
        <dbReference type="ARBA" id="ARBA00004479"/>
    </source>
</evidence>
<evidence type="ECO:0000313" key="9">
    <source>
        <dbReference type="Proteomes" id="UP001472677"/>
    </source>
</evidence>
<accession>A0ABR2DWR3</accession>
<evidence type="ECO:0000256" key="6">
    <source>
        <dbReference type="ARBA" id="ARBA00023170"/>
    </source>
</evidence>
<comment type="caution">
    <text evidence="8">The sequence shown here is derived from an EMBL/GenBank/DDBJ whole genome shotgun (WGS) entry which is preliminary data.</text>
</comment>
<gene>
    <name evidence="8" type="ORF">V6N12_061325</name>
</gene>
<dbReference type="InterPro" id="IPR032675">
    <property type="entry name" value="LRR_dom_sf"/>
</dbReference>
<organism evidence="8 9">
    <name type="scientific">Hibiscus sabdariffa</name>
    <name type="common">roselle</name>
    <dbReference type="NCBI Taxonomy" id="183260"/>
    <lineage>
        <taxon>Eukaryota</taxon>
        <taxon>Viridiplantae</taxon>
        <taxon>Streptophyta</taxon>
        <taxon>Embryophyta</taxon>
        <taxon>Tracheophyta</taxon>
        <taxon>Spermatophyta</taxon>
        <taxon>Magnoliopsida</taxon>
        <taxon>eudicotyledons</taxon>
        <taxon>Gunneridae</taxon>
        <taxon>Pentapetalae</taxon>
        <taxon>rosids</taxon>
        <taxon>malvids</taxon>
        <taxon>Malvales</taxon>
        <taxon>Malvaceae</taxon>
        <taxon>Malvoideae</taxon>
        <taxon>Hibiscus</taxon>
    </lineage>
</organism>
<dbReference type="Proteomes" id="UP001472677">
    <property type="component" value="Unassembled WGS sequence"/>
</dbReference>
<keyword evidence="7" id="KW-0325">Glycoprotein</keyword>
<comment type="subcellular location">
    <subcellularLocation>
        <location evidence="1">Membrane</location>
        <topology evidence="1">Single-pass type I membrane protein</topology>
    </subcellularLocation>
</comment>
<proteinExistence type="predicted"/>
<dbReference type="SUPFAM" id="SSF52058">
    <property type="entry name" value="L domain-like"/>
    <property type="match status" value="1"/>
</dbReference>
<sequence>MLKISENKLEGNLPASLDKCKRLEVLDFANKLIHDKFSFRLEKLPSLKVHILRGNRFCVNIKRFDSESGFPKLHILDIASNFSSGLFIEFLQSLKAMEIVTNREKAKLHYIGEHYYLDSETMSTKVMKGFIGTS</sequence>
<keyword evidence="9" id="KW-1185">Reference proteome</keyword>
<dbReference type="InterPro" id="IPR046956">
    <property type="entry name" value="RLP23-like"/>
</dbReference>
<evidence type="ECO:0000256" key="2">
    <source>
        <dbReference type="ARBA" id="ARBA00022692"/>
    </source>
</evidence>
<reference evidence="8 9" key="1">
    <citation type="journal article" date="2024" name="G3 (Bethesda)">
        <title>Genome assembly of Hibiscus sabdariffa L. provides insights into metabolisms of medicinal natural products.</title>
        <authorList>
            <person name="Kim T."/>
        </authorList>
    </citation>
    <scope>NUCLEOTIDE SEQUENCE [LARGE SCALE GENOMIC DNA]</scope>
    <source>
        <strain evidence="8">TK-2024</strain>
        <tissue evidence="8">Old leaves</tissue>
    </source>
</reference>
<evidence type="ECO:0000256" key="4">
    <source>
        <dbReference type="ARBA" id="ARBA00022989"/>
    </source>
</evidence>
<keyword evidence="4" id="KW-1133">Transmembrane helix</keyword>
<dbReference type="EMBL" id="JBBPBM010000021">
    <property type="protein sequence ID" value="KAK8548411.1"/>
    <property type="molecule type" value="Genomic_DNA"/>
</dbReference>
<dbReference type="PANTHER" id="PTHR48061:SF2">
    <property type="entry name" value="RECEPTOR LIKE PROTEIN 30-LIKE"/>
    <property type="match status" value="1"/>
</dbReference>
<keyword evidence="3" id="KW-0732">Signal</keyword>
<evidence type="ECO:0000256" key="3">
    <source>
        <dbReference type="ARBA" id="ARBA00022729"/>
    </source>
</evidence>
<keyword evidence="6" id="KW-0675">Receptor</keyword>